<keyword evidence="4 7" id="KW-0040">ANK repeat</keyword>
<feature type="repeat" description="ANK" evidence="7">
    <location>
        <begin position="74"/>
        <end position="95"/>
    </location>
</feature>
<dbReference type="STRING" id="29172.A0A0D8XI52"/>
<dbReference type="GO" id="GO:0047499">
    <property type="term" value="F:calcium-independent phospholipase A2 activity"/>
    <property type="evidence" value="ECO:0007669"/>
    <property type="project" value="InterPro"/>
</dbReference>
<evidence type="ECO:0000256" key="4">
    <source>
        <dbReference type="ARBA" id="ARBA00023043"/>
    </source>
</evidence>
<dbReference type="Pfam" id="PF01734">
    <property type="entry name" value="Patatin"/>
    <property type="match status" value="1"/>
</dbReference>
<dbReference type="PROSITE" id="PS51635">
    <property type="entry name" value="PNPLA"/>
    <property type="match status" value="1"/>
</dbReference>
<evidence type="ECO:0000256" key="5">
    <source>
        <dbReference type="ARBA" id="ARBA00023098"/>
    </source>
</evidence>
<dbReference type="Gene3D" id="3.40.1090.10">
    <property type="entry name" value="Cytosolic phospholipase A2 catalytic domain"/>
    <property type="match status" value="1"/>
</dbReference>
<dbReference type="InterPro" id="IPR002110">
    <property type="entry name" value="Ankyrin_rpt"/>
</dbReference>
<keyword evidence="5" id="KW-0443">Lipid metabolism</keyword>
<evidence type="ECO:0000256" key="2">
    <source>
        <dbReference type="ARBA" id="ARBA00022737"/>
    </source>
</evidence>
<dbReference type="EMBL" id="KN716560">
    <property type="protein sequence ID" value="KJH43417.1"/>
    <property type="molecule type" value="Genomic_DNA"/>
</dbReference>
<dbReference type="Pfam" id="PF12796">
    <property type="entry name" value="Ank_2"/>
    <property type="match status" value="1"/>
</dbReference>
<dbReference type="PROSITE" id="PS50088">
    <property type="entry name" value="ANK_REPEAT"/>
    <property type="match status" value="1"/>
</dbReference>
<reference evidence="10 11" key="1">
    <citation type="submission" date="2013-11" db="EMBL/GenBank/DDBJ databases">
        <title>Draft genome of the bovine lungworm Dictyocaulus viviparus.</title>
        <authorList>
            <person name="Mitreva M."/>
        </authorList>
    </citation>
    <scope>NUCLEOTIDE SEQUENCE [LARGE SCALE GENOMIC DNA]</scope>
    <source>
        <strain evidence="10 11">HannoverDv2000</strain>
    </source>
</reference>
<evidence type="ECO:0000313" key="11">
    <source>
        <dbReference type="Proteomes" id="UP000053766"/>
    </source>
</evidence>
<sequence length="216" mass="24838">MFRRPYMVTMRRSRSISQKLMRRRRKDVPDEEESKDSDMFDQFNVVMNAARCADDDTIMTAYLKRFDLTRVNEDGNTPLHIAAMHGHANICRLLVVLVSPVRIWEVRNNSGLTAEDLATDQSVKEDLRLLRERHPREQDEYSRFNDKLIENTKKWKENGKVLLALDGGGMKALVILQILLYLEKQLNGDLLSRIDWIAGTSSGGIVALMLCQGDDK</sequence>
<keyword evidence="11" id="KW-1185">Reference proteome</keyword>
<reference evidence="11" key="2">
    <citation type="journal article" date="2016" name="Sci. Rep.">
        <title>Dictyocaulus viviparus genome, variome and transcriptome elucidate lungworm biology and support future intervention.</title>
        <authorList>
            <person name="McNulty S.N."/>
            <person name="Strube C."/>
            <person name="Rosa B.A."/>
            <person name="Martin J.C."/>
            <person name="Tyagi R."/>
            <person name="Choi Y.J."/>
            <person name="Wang Q."/>
            <person name="Hallsworth Pepin K."/>
            <person name="Zhang X."/>
            <person name="Ozersky P."/>
            <person name="Wilson R.K."/>
            <person name="Sternberg P.W."/>
            <person name="Gasser R.B."/>
            <person name="Mitreva M."/>
        </authorList>
    </citation>
    <scope>NUCLEOTIDE SEQUENCE [LARGE SCALE GENOMIC DNA]</scope>
    <source>
        <strain evidence="11">HannoverDv2000</strain>
    </source>
</reference>
<dbReference type="SMART" id="SM00248">
    <property type="entry name" value="ANK"/>
    <property type="match status" value="1"/>
</dbReference>
<dbReference type="PANTHER" id="PTHR24139:SF34">
    <property type="entry name" value="85_88 KDA CALCIUM-INDEPENDENT PHOSPHOLIPASE A2"/>
    <property type="match status" value="1"/>
</dbReference>
<dbReference type="SUPFAM" id="SSF48403">
    <property type="entry name" value="Ankyrin repeat"/>
    <property type="match status" value="1"/>
</dbReference>
<dbReference type="EC" id="3.1.1.4" evidence="1"/>
<evidence type="ECO:0000256" key="6">
    <source>
        <dbReference type="ARBA" id="ARBA00023422"/>
    </source>
</evidence>
<evidence type="ECO:0000256" key="8">
    <source>
        <dbReference type="PROSITE-ProRule" id="PRU01161"/>
    </source>
</evidence>
<dbReference type="GO" id="GO:0005739">
    <property type="term" value="C:mitochondrion"/>
    <property type="evidence" value="ECO:0007669"/>
    <property type="project" value="TreeGrafter"/>
</dbReference>
<dbReference type="OrthoDB" id="10021675at2759"/>
<keyword evidence="2" id="KW-0677">Repeat</keyword>
<feature type="short sequence motif" description="GXSXG" evidence="8">
    <location>
        <begin position="199"/>
        <end position="203"/>
    </location>
</feature>
<dbReference type="GO" id="GO:2000304">
    <property type="term" value="P:positive regulation of ceramide biosynthetic process"/>
    <property type="evidence" value="ECO:0007669"/>
    <property type="project" value="TreeGrafter"/>
</dbReference>
<dbReference type="PRINTS" id="PR01415">
    <property type="entry name" value="ANKYRIN"/>
</dbReference>
<keyword evidence="3" id="KW-0378">Hydrolase</keyword>
<evidence type="ECO:0000313" key="10">
    <source>
        <dbReference type="EMBL" id="KJH43417.1"/>
    </source>
</evidence>
<dbReference type="InterPro" id="IPR016035">
    <property type="entry name" value="Acyl_Trfase/lysoPLipase"/>
</dbReference>
<evidence type="ECO:0000256" key="7">
    <source>
        <dbReference type="PROSITE-ProRule" id="PRU00023"/>
    </source>
</evidence>
<evidence type="ECO:0000256" key="1">
    <source>
        <dbReference type="ARBA" id="ARBA00013278"/>
    </source>
</evidence>
<comment type="caution">
    <text evidence="8">Lacks conserved residue(s) required for the propagation of feature annotation.</text>
</comment>
<name>A0A0D8XI52_DICVI</name>
<dbReference type="AlphaFoldDB" id="A0A0D8XI52"/>
<dbReference type="Proteomes" id="UP000053766">
    <property type="component" value="Unassembled WGS sequence"/>
</dbReference>
<feature type="domain" description="PNPLA" evidence="9">
    <location>
        <begin position="163"/>
        <end position="216"/>
    </location>
</feature>
<accession>A0A0D8XI52</accession>
<dbReference type="Gene3D" id="1.25.40.20">
    <property type="entry name" value="Ankyrin repeat-containing domain"/>
    <property type="match status" value="1"/>
</dbReference>
<evidence type="ECO:0000259" key="9">
    <source>
        <dbReference type="PROSITE" id="PS51635"/>
    </source>
</evidence>
<dbReference type="SUPFAM" id="SSF52151">
    <property type="entry name" value="FabD/lysophospholipase-like"/>
    <property type="match status" value="1"/>
</dbReference>
<dbReference type="PROSITE" id="PS50297">
    <property type="entry name" value="ANK_REP_REGION"/>
    <property type="match status" value="1"/>
</dbReference>
<dbReference type="InterPro" id="IPR047148">
    <property type="entry name" value="PLPL9"/>
</dbReference>
<gene>
    <name evidence="10" type="ORF">DICVIV_10558</name>
</gene>
<comment type="catalytic activity">
    <reaction evidence="6">
        <text>a 1,2-diacyl-sn-glycero-3-phosphocholine + H2O = a 1-acyl-sn-glycero-3-phosphocholine + a fatty acid + H(+)</text>
        <dbReference type="Rhea" id="RHEA:15801"/>
        <dbReference type="ChEBI" id="CHEBI:15377"/>
        <dbReference type="ChEBI" id="CHEBI:15378"/>
        <dbReference type="ChEBI" id="CHEBI:28868"/>
        <dbReference type="ChEBI" id="CHEBI:57643"/>
        <dbReference type="ChEBI" id="CHEBI:58168"/>
        <dbReference type="EC" id="3.1.1.4"/>
    </reaction>
    <physiologicalReaction direction="left-to-right" evidence="6">
        <dbReference type="Rhea" id="RHEA:15802"/>
    </physiologicalReaction>
</comment>
<dbReference type="GO" id="GO:0006629">
    <property type="term" value="P:lipid metabolic process"/>
    <property type="evidence" value="ECO:0007669"/>
    <property type="project" value="UniProtKB-KW"/>
</dbReference>
<dbReference type="InterPro" id="IPR036770">
    <property type="entry name" value="Ankyrin_rpt-contain_sf"/>
</dbReference>
<organism evidence="10 11">
    <name type="scientific">Dictyocaulus viviparus</name>
    <name type="common">Bovine lungworm</name>
    <dbReference type="NCBI Taxonomy" id="29172"/>
    <lineage>
        <taxon>Eukaryota</taxon>
        <taxon>Metazoa</taxon>
        <taxon>Ecdysozoa</taxon>
        <taxon>Nematoda</taxon>
        <taxon>Chromadorea</taxon>
        <taxon>Rhabditida</taxon>
        <taxon>Rhabditina</taxon>
        <taxon>Rhabditomorpha</taxon>
        <taxon>Strongyloidea</taxon>
        <taxon>Metastrongylidae</taxon>
        <taxon>Dictyocaulus</taxon>
    </lineage>
</organism>
<evidence type="ECO:0000256" key="3">
    <source>
        <dbReference type="ARBA" id="ARBA00022801"/>
    </source>
</evidence>
<dbReference type="GO" id="GO:0052816">
    <property type="term" value="F:long-chain fatty acyl-CoA hydrolase activity"/>
    <property type="evidence" value="ECO:0007669"/>
    <property type="project" value="TreeGrafter"/>
</dbReference>
<dbReference type="PANTHER" id="PTHR24139">
    <property type="entry name" value="CALCIUM-INDEPENDENT PHOSPHOLIPASE A2"/>
    <property type="match status" value="1"/>
</dbReference>
<proteinExistence type="predicted"/>
<dbReference type="InterPro" id="IPR002641">
    <property type="entry name" value="PNPLA_dom"/>
</dbReference>
<protein>
    <recommendedName>
        <fullName evidence="1">phospholipase A2</fullName>
        <ecNumber evidence="1">3.1.1.4</ecNumber>
    </recommendedName>
</protein>